<dbReference type="InterPro" id="IPR002913">
    <property type="entry name" value="START_lipid-bd_dom"/>
</dbReference>
<evidence type="ECO:0000256" key="3">
    <source>
        <dbReference type="ARBA" id="ARBA00023121"/>
    </source>
</evidence>
<reference evidence="6 7" key="1">
    <citation type="journal article" date="2015" name="Sci. Rep.">
        <title>Genome of the facultative scuticociliatosis pathogen Pseudocohnilembus persalinus provides insight into its virulence through horizontal gene transfer.</title>
        <authorList>
            <person name="Xiong J."/>
            <person name="Wang G."/>
            <person name="Cheng J."/>
            <person name="Tian M."/>
            <person name="Pan X."/>
            <person name="Warren A."/>
            <person name="Jiang C."/>
            <person name="Yuan D."/>
            <person name="Miao W."/>
        </authorList>
    </citation>
    <scope>NUCLEOTIDE SEQUENCE [LARGE SCALE GENOMIC DNA]</scope>
    <source>
        <strain evidence="6">36N120E</strain>
    </source>
</reference>
<dbReference type="GO" id="GO:0008289">
    <property type="term" value="F:lipid binding"/>
    <property type="evidence" value="ECO:0007669"/>
    <property type="project" value="UniProtKB-KW"/>
</dbReference>
<keyword evidence="1" id="KW-0813">Transport</keyword>
<evidence type="ECO:0000313" key="7">
    <source>
        <dbReference type="Proteomes" id="UP000054937"/>
    </source>
</evidence>
<gene>
    <name evidence="6" type="ORF">PPERSA_01555</name>
</gene>
<protein>
    <recommendedName>
        <fullName evidence="5">START domain-containing protein</fullName>
    </recommendedName>
</protein>
<keyword evidence="3" id="KW-0446">Lipid-binding</keyword>
<evidence type="ECO:0000313" key="6">
    <source>
        <dbReference type="EMBL" id="KRX01685.1"/>
    </source>
</evidence>
<dbReference type="PANTHER" id="PTHR46374">
    <property type="entry name" value="PROTEIN CBG07384"/>
    <property type="match status" value="1"/>
</dbReference>
<accession>A0A0V0QHZ5</accession>
<organism evidence="6 7">
    <name type="scientific">Pseudocohnilembus persalinus</name>
    <name type="common">Ciliate</name>
    <dbReference type="NCBI Taxonomy" id="266149"/>
    <lineage>
        <taxon>Eukaryota</taxon>
        <taxon>Sar</taxon>
        <taxon>Alveolata</taxon>
        <taxon>Ciliophora</taxon>
        <taxon>Intramacronucleata</taxon>
        <taxon>Oligohymenophorea</taxon>
        <taxon>Scuticociliatia</taxon>
        <taxon>Philasterida</taxon>
        <taxon>Pseudocohnilembidae</taxon>
        <taxon>Pseudocohnilembus</taxon>
    </lineage>
</organism>
<dbReference type="Proteomes" id="UP000054937">
    <property type="component" value="Unassembled WGS sequence"/>
</dbReference>
<dbReference type="Pfam" id="PF01852">
    <property type="entry name" value="START"/>
    <property type="match status" value="1"/>
</dbReference>
<sequence length="207" mass="23554">MIQTHDQKLTQVYQHIKKIQAVPQSEWKSQEKFKSLGTESFSYKDADFSEVATYKAEGIVNQSLEKIKKELNDLTPEERMQNDKSIKKCQLIQVTPQGNKIMLEERNVPVISDRQILVIAGVFDKTDDSVTIVSTSIEDENLAPQEKGKVRAKNNYSMFKLEKISENQTKVTTMFNTDPAGSVPGFMKSKMGNKRIEKIFTMIQGAK</sequence>
<proteinExistence type="predicted"/>
<dbReference type="CDD" id="cd00177">
    <property type="entry name" value="START"/>
    <property type="match status" value="1"/>
</dbReference>
<evidence type="ECO:0000259" key="5">
    <source>
        <dbReference type="PROSITE" id="PS50848"/>
    </source>
</evidence>
<dbReference type="InterPro" id="IPR043556">
    <property type="entry name" value="StARD5/6"/>
</dbReference>
<keyword evidence="2" id="KW-0445">Lipid transport</keyword>
<comment type="function">
    <text evidence="4">May be involved in the intracellular transport of sterols or other lipids. May bind cholesterol or other sterols.</text>
</comment>
<comment type="caution">
    <text evidence="6">The sequence shown here is derived from an EMBL/GenBank/DDBJ whole genome shotgun (WGS) entry which is preliminary data.</text>
</comment>
<dbReference type="InParanoid" id="A0A0V0QHZ5"/>
<dbReference type="PANTHER" id="PTHR46374:SF1">
    <property type="entry name" value="START DOMAIN-CONTAINING PROTEIN"/>
    <property type="match status" value="1"/>
</dbReference>
<dbReference type="SUPFAM" id="SSF55961">
    <property type="entry name" value="Bet v1-like"/>
    <property type="match status" value="1"/>
</dbReference>
<dbReference type="OrthoDB" id="196858at2759"/>
<feature type="domain" description="START" evidence="5">
    <location>
        <begin position="27"/>
        <end position="207"/>
    </location>
</feature>
<evidence type="ECO:0000256" key="1">
    <source>
        <dbReference type="ARBA" id="ARBA00022448"/>
    </source>
</evidence>
<dbReference type="OMA" id="STKMEAY"/>
<dbReference type="Gene3D" id="3.30.530.20">
    <property type="match status" value="1"/>
</dbReference>
<dbReference type="InterPro" id="IPR023393">
    <property type="entry name" value="START-like_dom_sf"/>
</dbReference>
<dbReference type="PROSITE" id="PS50848">
    <property type="entry name" value="START"/>
    <property type="match status" value="1"/>
</dbReference>
<dbReference type="GO" id="GO:0006869">
    <property type="term" value="P:lipid transport"/>
    <property type="evidence" value="ECO:0007669"/>
    <property type="project" value="UniProtKB-KW"/>
</dbReference>
<dbReference type="AlphaFoldDB" id="A0A0V0QHZ5"/>
<evidence type="ECO:0000256" key="2">
    <source>
        <dbReference type="ARBA" id="ARBA00023055"/>
    </source>
</evidence>
<evidence type="ECO:0000256" key="4">
    <source>
        <dbReference type="ARBA" id="ARBA00024750"/>
    </source>
</evidence>
<name>A0A0V0QHZ5_PSEPJ</name>
<dbReference type="EMBL" id="LDAU01000166">
    <property type="protein sequence ID" value="KRX01685.1"/>
    <property type="molecule type" value="Genomic_DNA"/>
</dbReference>
<keyword evidence="7" id="KW-1185">Reference proteome</keyword>